<evidence type="ECO:0000256" key="6">
    <source>
        <dbReference type="ARBA" id="ARBA00050776"/>
    </source>
</evidence>
<dbReference type="SUPFAM" id="SSF53383">
    <property type="entry name" value="PLP-dependent transferases"/>
    <property type="match status" value="1"/>
</dbReference>
<dbReference type="InterPro" id="IPR010970">
    <property type="entry name" value="Cys_dSase_SufS"/>
</dbReference>
<feature type="region of interest" description="Disordered" evidence="7">
    <location>
        <begin position="22"/>
        <end position="76"/>
    </location>
</feature>
<name>A0A6G9Y2J4_NOCBR</name>
<feature type="compositionally biased region" description="Pro residues" evidence="7">
    <location>
        <begin position="40"/>
        <end position="50"/>
    </location>
</feature>
<proteinExistence type="inferred from homology"/>
<comment type="catalytic activity">
    <reaction evidence="6">
        <text>(sulfur carrier)-H + L-cysteine = (sulfur carrier)-SH + L-alanine</text>
        <dbReference type="Rhea" id="RHEA:43892"/>
        <dbReference type="Rhea" id="RHEA-COMP:14737"/>
        <dbReference type="Rhea" id="RHEA-COMP:14739"/>
        <dbReference type="ChEBI" id="CHEBI:29917"/>
        <dbReference type="ChEBI" id="CHEBI:35235"/>
        <dbReference type="ChEBI" id="CHEBI:57972"/>
        <dbReference type="ChEBI" id="CHEBI:64428"/>
        <dbReference type="EC" id="2.8.1.7"/>
    </reaction>
</comment>
<dbReference type="Gene3D" id="3.40.640.10">
    <property type="entry name" value="Type I PLP-dependent aspartate aminotransferase-like (Major domain)"/>
    <property type="match status" value="1"/>
</dbReference>
<dbReference type="PANTHER" id="PTHR43586">
    <property type="entry name" value="CYSTEINE DESULFURASE"/>
    <property type="match status" value="1"/>
</dbReference>
<keyword evidence="5" id="KW-0663">Pyridoxal phosphate</keyword>
<feature type="region of interest" description="Disordered" evidence="7">
    <location>
        <begin position="90"/>
        <end position="171"/>
    </location>
</feature>
<dbReference type="CDD" id="cd06453">
    <property type="entry name" value="SufS_like"/>
    <property type="match status" value="1"/>
</dbReference>
<evidence type="ECO:0000256" key="5">
    <source>
        <dbReference type="ARBA" id="ARBA00022898"/>
    </source>
</evidence>
<dbReference type="EC" id="2.8.1.7" evidence="3"/>
<dbReference type="GO" id="GO:0030170">
    <property type="term" value="F:pyridoxal phosphate binding"/>
    <property type="evidence" value="ECO:0007669"/>
    <property type="project" value="InterPro"/>
</dbReference>
<evidence type="ECO:0000256" key="4">
    <source>
        <dbReference type="ARBA" id="ARBA00022679"/>
    </source>
</evidence>
<sequence length="645" mass="67391">MPDEATLNRLAGEFFSALPSASAGLPAAPAGVSVAQPDIPTTPPNVPAPVPRATVPGAPHLGAHAPDVSTGALGTPHGYVPGVSGVEVPSAAAASSGSDRATPTSAAAQPVSGGAPPGGRTPEPRVPGAASSATPRPLGATPPGAATPEPHVPTWGSDVPMADAAGRAPSTAVDPAGIHSDPFLAMLPTLRDVLSPQRFPETAGQPSAAPSFYFLERATTTPAAGGIAPNRFPAAHPPFDVHAVRNDFPILRERVNGHPLVWFDNAATTQKPRAVIERIARFYEHENSNIHRAAHELAARSTDAYEQARDIVARFIGAGSAEEIIFVRGATEGINLIAQTWGRKNLRAGDEIVISQLEHHANIVPWQLLAAETGAVLRVIPVDDNGELLLDEYTRLLSDRTEPVSVTHVSNALGTITPVREIVAEAQRAGAVTLVDGAQSAPHTVIDVRSIGADFFVFSGHKVFGPTGIGVVYGKSEILQDLPPWQGGGNMISDVTLERSLFQPPPGRFEAGTGNIADAVGLGAAIEYVERIGMAAIARYEHELLEYATPRVAAVPGVRLVGTAADKASVLSFVMAGYEPLEVGKALNEKGIAVRAGHHCAQPILRRLGLEATVRPSFAFYNTCAEIDRMVAALEELAVRAPRSR</sequence>
<organism evidence="9 10">
    <name type="scientific">Nocardia brasiliensis</name>
    <dbReference type="NCBI Taxonomy" id="37326"/>
    <lineage>
        <taxon>Bacteria</taxon>
        <taxon>Bacillati</taxon>
        <taxon>Actinomycetota</taxon>
        <taxon>Actinomycetes</taxon>
        <taxon>Mycobacteriales</taxon>
        <taxon>Nocardiaceae</taxon>
        <taxon>Nocardia</taxon>
    </lineage>
</organism>
<dbReference type="AlphaFoldDB" id="A0A6G9Y2J4"/>
<dbReference type="InterPro" id="IPR015422">
    <property type="entry name" value="PyrdxlP-dep_Trfase_small"/>
</dbReference>
<dbReference type="Gene3D" id="3.90.1150.10">
    <property type="entry name" value="Aspartate Aminotransferase, domain 1"/>
    <property type="match status" value="1"/>
</dbReference>
<evidence type="ECO:0000259" key="8">
    <source>
        <dbReference type="Pfam" id="PF00266"/>
    </source>
</evidence>
<dbReference type="EMBL" id="CP046171">
    <property type="protein sequence ID" value="QIS07428.1"/>
    <property type="molecule type" value="Genomic_DNA"/>
</dbReference>
<feature type="domain" description="Aminotransferase class V" evidence="8">
    <location>
        <begin position="261"/>
        <end position="629"/>
    </location>
</feature>
<dbReference type="InterPro" id="IPR015424">
    <property type="entry name" value="PyrdxlP-dep_Trfase"/>
</dbReference>
<dbReference type="NCBIfam" id="TIGR01979">
    <property type="entry name" value="sufS"/>
    <property type="match status" value="1"/>
</dbReference>
<dbReference type="Pfam" id="PF00266">
    <property type="entry name" value="Aminotran_5"/>
    <property type="match status" value="1"/>
</dbReference>
<feature type="compositionally biased region" description="Low complexity" evidence="7">
    <location>
        <begin position="133"/>
        <end position="149"/>
    </location>
</feature>
<keyword evidence="4" id="KW-0808">Transferase</keyword>
<dbReference type="GO" id="GO:0006534">
    <property type="term" value="P:cysteine metabolic process"/>
    <property type="evidence" value="ECO:0007669"/>
    <property type="project" value="InterPro"/>
</dbReference>
<evidence type="ECO:0000313" key="9">
    <source>
        <dbReference type="EMBL" id="QIS07428.1"/>
    </source>
</evidence>
<dbReference type="NCBIfam" id="NF041166">
    <property type="entry name" value="f2_encap_cargo1"/>
    <property type="match status" value="1"/>
</dbReference>
<evidence type="ECO:0000256" key="7">
    <source>
        <dbReference type="SAM" id="MobiDB-lite"/>
    </source>
</evidence>
<dbReference type="InterPro" id="IPR000192">
    <property type="entry name" value="Aminotrans_V_dom"/>
</dbReference>
<evidence type="ECO:0000313" key="10">
    <source>
        <dbReference type="Proteomes" id="UP000501705"/>
    </source>
</evidence>
<evidence type="ECO:0000256" key="1">
    <source>
        <dbReference type="ARBA" id="ARBA00001933"/>
    </source>
</evidence>
<protein>
    <recommendedName>
        <fullName evidence="3">cysteine desulfurase</fullName>
        <ecNumber evidence="3">2.8.1.7</ecNumber>
    </recommendedName>
</protein>
<gene>
    <name evidence="9" type="primary">sufS</name>
    <name evidence="9" type="ORF">F5X71_14880</name>
</gene>
<feature type="compositionally biased region" description="Low complexity" evidence="7">
    <location>
        <begin position="22"/>
        <end position="35"/>
    </location>
</feature>
<accession>A0A6G9Y2J4</accession>
<dbReference type="Proteomes" id="UP000501705">
    <property type="component" value="Chromosome"/>
</dbReference>
<reference evidence="9 10" key="1">
    <citation type="journal article" date="2019" name="ACS Chem. Biol.">
        <title>Identification and Mobilization of a Cryptic Antibiotic Biosynthesis Gene Locus from a Human-Pathogenic Nocardia Isolate.</title>
        <authorList>
            <person name="Herisse M."/>
            <person name="Ishida K."/>
            <person name="Porter J.L."/>
            <person name="Howden B."/>
            <person name="Hertweck C."/>
            <person name="Stinear T.P."/>
            <person name="Pidot S.J."/>
        </authorList>
    </citation>
    <scope>NUCLEOTIDE SEQUENCE [LARGE SCALE GENOMIC DNA]</scope>
    <source>
        <strain evidence="9 10">AUSMDU00024985</strain>
    </source>
</reference>
<comment type="similarity">
    <text evidence="2">Belongs to the class-V pyridoxal-phosphate-dependent aminotransferase family. Csd subfamily.</text>
</comment>
<comment type="cofactor">
    <cofactor evidence="1">
        <name>pyridoxal 5'-phosphate</name>
        <dbReference type="ChEBI" id="CHEBI:597326"/>
    </cofactor>
</comment>
<dbReference type="PANTHER" id="PTHR43586:SF8">
    <property type="entry name" value="CYSTEINE DESULFURASE 1, CHLOROPLASTIC"/>
    <property type="match status" value="1"/>
</dbReference>
<dbReference type="GO" id="GO:0031071">
    <property type="term" value="F:cysteine desulfurase activity"/>
    <property type="evidence" value="ECO:0007669"/>
    <property type="project" value="UniProtKB-EC"/>
</dbReference>
<dbReference type="InterPro" id="IPR015421">
    <property type="entry name" value="PyrdxlP-dep_Trfase_major"/>
</dbReference>
<evidence type="ECO:0000256" key="3">
    <source>
        <dbReference type="ARBA" id="ARBA00012239"/>
    </source>
</evidence>
<evidence type="ECO:0000256" key="2">
    <source>
        <dbReference type="ARBA" id="ARBA00010447"/>
    </source>
</evidence>